<dbReference type="NCBIfam" id="TIGR04519">
    <property type="entry name" value="MoCo_extend_TAT"/>
    <property type="match status" value="1"/>
</dbReference>
<dbReference type="SUPFAM" id="SSF54862">
    <property type="entry name" value="4Fe-4S ferredoxins"/>
    <property type="match status" value="1"/>
</dbReference>
<evidence type="ECO:0000313" key="2">
    <source>
        <dbReference type="EMBL" id="GGB10219.1"/>
    </source>
</evidence>
<dbReference type="Gene3D" id="3.40.50.740">
    <property type="match status" value="1"/>
</dbReference>
<comment type="caution">
    <text evidence="2">The sequence shown here is derived from an EMBL/GenBank/DDBJ whole genome shotgun (WGS) entry which is preliminary data.</text>
</comment>
<dbReference type="PANTHER" id="PTHR42783">
    <property type="entry name" value="GLUTAMATE SYNTHASE [NADPH] SMALL CHAIN"/>
    <property type="match status" value="1"/>
</dbReference>
<dbReference type="RefSeq" id="WP_188934478.1">
    <property type="nucleotide sequence ID" value="NZ_BMJC01000004.1"/>
</dbReference>
<dbReference type="InterPro" id="IPR017896">
    <property type="entry name" value="4Fe4S_Fe-S-bd"/>
</dbReference>
<protein>
    <submittedName>
        <fullName evidence="2">Quinol:cytochrome C oxidoreductase</fullName>
    </submittedName>
</protein>
<dbReference type="InterPro" id="IPR030948">
    <property type="entry name" value="TAT_var_transloc_signal_dom"/>
</dbReference>
<reference evidence="2" key="1">
    <citation type="journal article" date="2014" name="Int. J. Syst. Evol. Microbiol.">
        <title>Complete genome sequence of Corynebacterium casei LMG S-19264T (=DSM 44701T), isolated from a smear-ripened cheese.</title>
        <authorList>
            <consortium name="US DOE Joint Genome Institute (JGI-PGF)"/>
            <person name="Walter F."/>
            <person name="Albersmeier A."/>
            <person name="Kalinowski J."/>
            <person name="Ruckert C."/>
        </authorList>
    </citation>
    <scope>NUCLEOTIDE SEQUENCE</scope>
    <source>
        <strain evidence="2">CGMCC 1.15448</strain>
    </source>
</reference>
<dbReference type="EMBL" id="BMJC01000004">
    <property type="protein sequence ID" value="GGB10219.1"/>
    <property type="molecule type" value="Genomic_DNA"/>
</dbReference>
<accession>A0A8J2UFK4</accession>
<dbReference type="Gene3D" id="3.30.200.210">
    <property type="match status" value="1"/>
</dbReference>
<dbReference type="Pfam" id="PF13247">
    <property type="entry name" value="Fer4_11"/>
    <property type="match status" value="1"/>
</dbReference>
<dbReference type="Gene3D" id="3.30.70.20">
    <property type="match status" value="2"/>
</dbReference>
<proteinExistence type="predicted"/>
<dbReference type="Proteomes" id="UP000607559">
    <property type="component" value="Unassembled WGS sequence"/>
</dbReference>
<keyword evidence="3" id="KW-1185">Reference proteome</keyword>
<dbReference type="AlphaFoldDB" id="A0A8J2UFK4"/>
<dbReference type="Gene3D" id="3.40.228.10">
    <property type="entry name" value="Dimethylsulfoxide Reductase, domain 2"/>
    <property type="match status" value="1"/>
</dbReference>
<dbReference type="PROSITE" id="PS51379">
    <property type="entry name" value="4FE4S_FER_2"/>
    <property type="match status" value="3"/>
</dbReference>
<feature type="domain" description="4Fe-4S ferredoxin-type" evidence="1">
    <location>
        <begin position="844"/>
        <end position="875"/>
    </location>
</feature>
<feature type="domain" description="4Fe-4S ferredoxin-type" evidence="1">
    <location>
        <begin position="876"/>
        <end position="905"/>
    </location>
</feature>
<feature type="domain" description="4Fe-4S ferredoxin-type" evidence="1">
    <location>
        <begin position="783"/>
        <end position="813"/>
    </location>
</feature>
<evidence type="ECO:0000259" key="1">
    <source>
        <dbReference type="PROSITE" id="PS51379"/>
    </source>
</evidence>
<reference evidence="2" key="2">
    <citation type="submission" date="2020-09" db="EMBL/GenBank/DDBJ databases">
        <authorList>
            <person name="Sun Q."/>
            <person name="Zhou Y."/>
        </authorList>
    </citation>
    <scope>NUCLEOTIDE SEQUENCE</scope>
    <source>
        <strain evidence="2">CGMCC 1.15448</strain>
    </source>
</reference>
<gene>
    <name evidence="2" type="primary">actB</name>
    <name evidence="2" type="ORF">GCM10011511_37220</name>
</gene>
<dbReference type="SUPFAM" id="SSF53706">
    <property type="entry name" value="Formate dehydrogenase/DMSO reductase, domains 1-3"/>
    <property type="match status" value="1"/>
</dbReference>
<dbReference type="CDD" id="cd10551">
    <property type="entry name" value="PsrB"/>
    <property type="match status" value="1"/>
</dbReference>
<dbReference type="PANTHER" id="PTHR42783:SF3">
    <property type="entry name" value="GLUTAMATE SYNTHASE [NADPH] SMALL CHAIN-RELATED"/>
    <property type="match status" value="1"/>
</dbReference>
<sequence length="1060" mass="116642">MSDKKYWQSFGERNNSEAFQKSTENEFNENLPFEGLDSKGLLDAKHPRRDFLKYLGFSTAAATLAASCEMPVRHVVPYLNKPDNMIPGVADFYATTYSFGGDVVPVVAKVRDGRPIKIEGNTLSSLTKGGTSARVQASVLDLYDTARLRFPVQITDGKPNEVSTFEAFDKLVSDALASAGGPIVLLTGTITSPTTKQIISDFLAKYPGSRHVQYDADTYSGMLLANEATYGKRSLPSYRFDKAKVVVSLGADFLATWLSPVEFARYWSVNRKVSAKNPEMSKHYQFESLLSMTGGNADHRYTHRPTETGAIALALYAELGGSVTAPALPEKLKAGVKKAAKDLLDNKGNALVISGSNNVNIQIIVNAINEAIGANGSTVDWSAPLQTRQGIDSEMNALVADLNDGKVGALLVYGVNPAYDYYDAEKFKAGLKKVKASISFNDRLDETTELTKYVLPAPHFLESWGDAEPKPGYFSFLQPTIAPLFKTRHFQDSLLKWSGSTTAYEAYFKQYWTGKLGGIEAYEKALQDGVIEPTAGAASAVSYNNGKVGDAASAIGSIKKGGQFEIVLYQKVTMGIGAQANNPWLQEVPDPITKADWDNYAVVSPKFAKDTWGLDLGDRRQADAYEVYPTKQVIKVKAGNKELSLPTVIIPGTNNEVIGIAVGYGRSSANPDNTPDFIGKAAAGAGQNAFPLLTFNGTTVDWYAADGSFEKTNDTFKLAFTQTHSSYEGRTEVVKELTLDTFKKEPGYVMNEREEELKPFGGIEHFTDQGTLYPQYDKPGIKWGMSIDLNSCTGCSACVVACYAENNVPIVGKHEVMRYHDMHWLRIDRYYTTPSNNLDSPEDVQVVFQPMLCQHCDNAPCENVCPVNATNHSTEGLNQMAYNRCIGTRYCANNCPYKVRRFNWADYTGADSFPNNQDQSIVGKLDPAVFQMNDDLTRMVLNPDVVVRSRGVMEKCSFCVQRLQDGKLKAKKENRVLEDMVDIQTACQQACPTEAIVFGNANSISSRISTTRKDNFDRLYYVIEELHTLPNVSYLAKVRHSEVAYGAAETEGKKETTLSE</sequence>
<dbReference type="Gene3D" id="3.30.2070.10">
    <property type="entry name" value="Formate dehydrogenase/DMSO reductase"/>
    <property type="match status" value="1"/>
</dbReference>
<evidence type="ECO:0000313" key="3">
    <source>
        <dbReference type="Proteomes" id="UP000607559"/>
    </source>
</evidence>
<name>A0A8J2UFK4_9BACT</name>
<organism evidence="2 3">
    <name type="scientific">Puia dinghuensis</name>
    <dbReference type="NCBI Taxonomy" id="1792502"/>
    <lineage>
        <taxon>Bacteria</taxon>
        <taxon>Pseudomonadati</taxon>
        <taxon>Bacteroidota</taxon>
        <taxon>Chitinophagia</taxon>
        <taxon>Chitinophagales</taxon>
        <taxon>Chitinophagaceae</taxon>
        <taxon>Puia</taxon>
    </lineage>
</organism>